<dbReference type="GeneID" id="17088238"/>
<dbReference type="GO" id="GO:0005996">
    <property type="term" value="P:monosaccharide metabolic process"/>
    <property type="evidence" value="ECO:0007669"/>
    <property type="project" value="TreeGrafter"/>
</dbReference>
<dbReference type="Pfam" id="PF01370">
    <property type="entry name" value="Epimerase"/>
    <property type="match status" value="1"/>
</dbReference>
<sequence length="383" mass="43410">MNTSLCFNVAKLPSHSSIIIRKTHYFIPNPVCRHQSKKNFSYAVKRDSRKAHFFLLSCSGIILNTKSGGHAFVGYYLAHALLQQKQVQVTLWNEGSEAQLRSSQPFSHYSELKTLGINTIFGQSATESLEGKVRKCDWIIDNFSKDVETTKPLVELASQIGVRHYLFVSSAGIYKASEMTPHFENDPVNSDAAISQTERFLLSQTSFAVTCFRPIYLIGLKSAKTSYTDYFFDRIIRGLKVPIPYPGDQLVSLSHVDDLVQMIILSIDKSDAFQEIFNATSGKFITVRALAELCSQVCCKPLQTFYYDAGLASNSFSRFPFRNRHFIADPRKAEQLLGWSSHTNLEENIAQMFSEYLSLQKDKQNFPLDEDHKLWEVMSSISS</sequence>
<name>M2WZD4_GALSU</name>
<accession>M2WZD4</accession>
<dbReference type="InterPro" id="IPR036291">
    <property type="entry name" value="NAD(P)-bd_dom_sf"/>
</dbReference>
<organism evidence="2 3">
    <name type="scientific">Galdieria sulphuraria</name>
    <name type="common">Red alga</name>
    <dbReference type="NCBI Taxonomy" id="130081"/>
    <lineage>
        <taxon>Eukaryota</taxon>
        <taxon>Rhodophyta</taxon>
        <taxon>Bangiophyceae</taxon>
        <taxon>Galdieriales</taxon>
        <taxon>Galdieriaceae</taxon>
        <taxon>Galdieria</taxon>
    </lineage>
</organism>
<evidence type="ECO:0000313" key="3">
    <source>
        <dbReference type="Proteomes" id="UP000030680"/>
    </source>
</evidence>
<dbReference type="RefSeq" id="XP_005705960.1">
    <property type="nucleotide sequence ID" value="XM_005705903.1"/>
</dbReference>
<dbReference type="Proteomes" id="UP000030680">
    <property type="component" value="Unassembled WGS sequence"/>
</dbReference>
<evidence type="ECO:0000259" key="1">
    <source>
        <dbReference type="Pfam" id="PF01370"/>
    </source>
</evidence>
<dbReference type="Gramene" id="EME29440">
    <property type="protein sequence ID" value="EME29440"/>
    <property type="gene ID" value="Gasu_30840"/>
</dbReference>
<dbReference type="Gene3D" id="3.40.50.720">
    <property type="entry name" value="NAD(P)-binding Rossmann-like Domain"/>
    <property type="match status" value="1"/>
</dbReference>
<dbReference type="EMBL" id="KB454508">
    <property type="protein sequence ID" value="EME29440.1"/>
    <property type="molecule type" value="Genomic_DNA"/>
</dbReference>
<dbReference type="AlphaFoldDB" id="M2WZD4"/>
<dbReference type="OrthoDB" id="419598at2759"/>
<dbReference type="GO" id="GO:0003978">
    <property type="term" value="F:UDP-glucose 4-epimerase activity"/>
    <property type="evidence" value="ECO:0007669"/>
    <property type="project" value="TreeGrafter"/>
</dbReference>
<dbReference type="STRING" id="130081.M2WZD4"/>
<dbReference type="KEGG" id="gsl:Gasu_30840"/>
<evidence type="ECO:0000313" key="2">
    <source>
        <dbReference type="EMBL" id="EME29440.1"/>
    </source>
</evidence>
<proteinExistence type="predicted"/>
<dbReference type="PANTHER" id="PTHR43725">
    <property type="entry name" value="UDP-GLUCOSE 4-EPIMERASE"/>
    <property type="match status" value="1"/>
</dbReference>
<reference evidence="3" key="1">
    <citation type="journal article" date="2013" name="Science">
        <title>Gene transfer from bacteria and archaea facilitated evolution of an extremophilic eukaryote.</title>
        <authorList>
            <person name="Schonknecht G."/>
            <person name="Chen W.H."/>
            <person name="Ternes C.M."/>
            <person name="Barbier G.G."/>
            <person name="Shrestha R.P."/>
            <person name="Stanke M."/>
            <person name="Brautigam A."/>
            <person name="Baker B.J."/>
            <person name="Banfield J.F."/>
            <person name="Garavito R.M."/>
            <person name="Carr K."/>
            <person name="Wilkerson C."/>
            <person name="Rensing S.A."/>
            <person name="Gagneul D."/>
            <person name="Dickenson N.E."/>
            <person name="Oesterhelt C."/>
            <person name="Lercher M.J."/>
            <person name="Weber A.P."/>
        </authorList>
    </citation>
    <scope>NUCLEOTIDE SEQUENCE [LARGE SCALE GENOMIC DNA]</scope>
    <source>
        <strain evidence="3">074W</strain>
    </source>
</reference>
<protein>
    <submittedName>
        <fullName evidence="2">mRNA binding / poly(U) binding protein</fullName>
    </submittedName>
</protein>
<dbReference type="OMA" id="YKTTDEP"/>
<dbReference type="eggNOG" id="ENOG502QUUA">
    <property type="taxonomic scope" value="Eukaryota"/>
</dbReference>
<dbReference type="SUPFAM" id="SSF51735">
    <property type="entry name" value="NAD(P)-binding Rossmann-fold domains"/>
    <property type="match status" value="1"/>
</dbReference>
<dbReference type="InterPro" id="IPR001509">
    <property type="entry name" value="Epimerase_deHydtase"/>
</dbReference>
<gene>
    <name evidence="2" type="ORF">Gasu_30840</name>
</gene>
<dbReference type="PANTHER" id="PTHR43725:SF6">
    <property type="entry name" value="CHLOROPLAST STEM-LOOP BINDING PROTEIN OF 41 KDA A, CHLOROPLASTIC"/>
    <property type="match status" value="1"/>
</dbReference>
<dbReference type="GO" id="GO:0005829">
    <property type="term" value="C:cytosol"/>
    <property type="evidence" value="ECO:0007669"/>
    <property type="project" value="TreeGrafter"/>
</dbReference>
<keyword evidence="3" id="KW-1185">Reference proteome</keyword>
<feature type="domain" description="NAD-dependent epimerase/dehydratase" evidence="1">
    <location>
        <begin position="68"/>
        <end position="278"/>
    </location>
</feature>